<feature type="compositionally biased region" description="Basic and acidic residues" evidence="1">
    <location>
        <begin position="1"/>
        <end position="10"/>
    </location>
</feature>
<dbReference type="InterPro" id="IPR032466">
    <property type="entry name" value="Metal_Hydrolase"/>
</dbReference>
<dbReference type="EMBL" id="BOVJ01000104">
    <property type="protein sequence ID" value="GIQ64724.1"/>
    <property type="molecule type" value="Genomic_DNA"/>
</dbReference>
<evidence type="ECO:0000313" key="2">
    <source>
        <dbReference type="EMBL" id="GIQ64724.1"/>
    </source>
</evidence>
<keyword evidence="3" id="KW-1185">Reference proteome</keyword>
<name>A0ABQ4N914_9BACL</name>
<organism evidence="2 3">
    <name type="scientific">Paenibacillus cisolokensis</name>
    <dbReference type="NCBI Taxonomy" id="1658519"/>
    <lineage>
        <taxon>Bacteria</taxon>
        <taxon>Bacillati</taxon>
        <taxon>Bacillota</taxon>
        <taxon>Bacilli</taxon>
        <taxon>Bacillales</taxon>
        <taxon>Paenibacillaceae</taxon>
        <taxon>Paenibacillus</taxon>
    </lineage>
</organism>
<dbReference type="PIRSF" id="PIRSF005902">
    <property type="entry name" value="DNase_TatD"/>
    <property type="match status" value="1"/>
</dbReference>
<dbReference type="RefSeq" id="WP_307860597.1">
    <property type="nucleotide sequence ID" value="NZ_BOVJ01000104.1"/>
</dbReference>
<dbReference type="Pfam" id="PF01026">
    <property type="entry name" value="TatD_DNase"/>
    <property type="match status" value="1"/>
</dbReference>
<dbReference type="Gene3D" id="3.20.20.140">
    <property type="entry name" value="Metal-dependent hydrolases"/>
    <property type="match status" value="1"/>
</dbReference>
<proteinExistence type="predicted"/>
<accession>A0ABQ4N914</accession>
<dbReference type="CDD" id="cd01310">
    <property type="entry name" value="TatD_DNAse"/>
    <property type="match status" value="1"/>
</dbReference>
<evidence type="ECO:0008006" key="4">
    <source>
        <dbReference type="Google" id="ProtNLM"/>
    </source>
</evidence>
<dbReference type="InterPro" id="IPR001130">
    <property type="entry name" value="TatD-like"/>
</dbReference>
<dbReference type="Proteomes" id="UP000680304">
    <property type="component" value="Unassembled WGS sequence"/>
</dbReference>
<dbReference type="PANTHER" id="PTHR46124">
    <property type="entry name" value="D-AMINOACYL-TRNA DEACYLASE"/>
    <property type="match status" value="1"/>
</dbReference>
<dbReference type="SUPFAM" id="SSF51556">
    <property type="entry name" value="Metallo-dependent hydrolases"/>
    <property type="match status" value="1"/>
</dbReference>
<protein>
    <recommendedName>
        <fullName evidence="4">DNAase</fullName>
    </recommendedName>
</protein>
<gene>
    <name evidence="2" type="ORF">PACILC2_32920</name>
</gene>
<evidence type="ECO:0000313" key="3">
    <source>
        <dbReference type="Proteomes" id="UP000680304"/>
    </source>
</evidence>
<comment type="caution">
    <text evidence="2">The sequence shown here is derived from an EMBL/GenBank/DDBJ whole genome shotgun (WGS) entry which is preliminary data.</text>
</comment>
<sequence length="326" mass="35883">MSVKAYEEKAGASGKPQAAGAEARPGTPEAGVAAASPKKPEKPETAGASGVPGVAERPLVWMDAHLHVDLYDEDERGPLLERAFAHGVAHVVAVSMDLASCMRNAELARRYPGRVHPAYGWHPEQPLPDAETEERLFAWIRARHNAGEPFAIGEVGLPYYTRTEAEGGGRRFDEAPYIRLLDRFAALAAELDRPIALHAVYEDADKACALLERHGVRRAHFHWFKGSDETIALLAARRFYISVTPDVEYEPDIRELVRRYPLELIMTETDGPWPFEGSMAGRKTRPEMTADVVRHIAAIKGLSAEETAAALLRNGRRFYGLEGADG</sequence>
<reference evidence="2 3" key="1">
    <citation type="submission" date="2021-04" db="EMBL/GenBank/DDBJ databases">
        <title>Draft genome sequence of Paenibacillus cisolokensis, LC2-13A.</title>
        <authorList>
            <person name="Uke A."/>
            <person name="Chhe C."/>
            <person name="Baramee S."/>
            <person name="Kosugi A."/>
        </authorList>
    </citation>
    <scope>NUCLEOTIDE SEQUENCE [LARGE SCALE GENOMIC DNA]</scope>
    <source>
        <strain evidence="2 3">LC2-13A</strain>
    </source>
</reference>
<dbReference type="PANTHER" id="PTHR46124:SF2">
    <property type="entry name" value="D-AMINOACYL-TRNA DEACYLASE"/>
    <property type="match status" value="1"/>
</dbReference>
<feature type="region of interest" description="Disordered" evidence="1">
    <location>
        <begin position="1"/>
        <end position="52"/>
    </location>
</feature>
<evidence type="ECO:0000256" key="1">
    <source>
        <dbReference type="SAM" id="MobiDB-lite"/>
    </source>
</evidence>